<organism evidence="1 2">
    <name type="scientific">Lottia gigantea</name>
    <name type="common">Giant owl limpet</name>
    <dbReference type="NCBI Taxonomy" id="225164"/>
    <lineage>
        <taxon>Eukaryota</taxon>
        <taxon>Metazoa</taxon>
        <taxon>Spiralia</taxon>
        <taxon>Lophotrochozoa</taxon>
        <taxon>Mollusca</taxon>
        <taxon>Gastropoda</taxon>
        <taxon>Patellogastropoda</taxon>
        <taxon>Lottioidea</taxon>
        <taxon>Lottiidae</taxon>
        <taxon>Lottia</taxon>
    </lineage>
</organism>
<reference evidence="1 2" key="1">
    <citation type="journal article" date="2013" name="Nature">
        <title>Insights into bilaterian evolution from three spiralian genomes.</title>
        <authorList>
            <person name="Simakov O."/>
            <person name="Marletaz F."/>
            <person name="Cho S.J."/>
            <person name="Edsinger-Gonzales E."/>
            <person name="Havlak P."/>
            <person name="Hellsten U."/>
            <person name="Kuo D.H."/>
            <person name="Larsson T."/>
            <person name="Lv J."/>
            <person name="Arendt D."/>
            <person name="Savage R."/>
            <person name="Osoegawa K."/>
            <person name="de Jong P."/>
            <person name="Grimwood J."/>
            <person name="Chapman J.A."/>
            <person name="Shapiro H."/>
            <person name="Aerts A."/>
            <person name="Otillar R.P."/>
            <person name="Terry A.Y."/>
            <person name="Boore J.L."/>
            <person name="Grigoriev I.V."/>
            <person name="Lindberg D.R."/>
            <person name="Seaver E.C."/>
            <person name="Weisblat D.A."/>
            <person name="Putnam N.H."/>
            <person name="Rokhsar D.S."/>
        </authorList>
    </citation>
    <scope>NUCLEOTIDE SEQUENCE [LARGE SCALE GENOMIC DNA]</scope>
</reference>
<dbReference type="RefSeq" id="XP_009050668.1">
    <property type="nucleotide sequence ID" value="XM_009052420.1"/>
</dbReference>
<proteinExistence type="predicted"/>
<sequence>MESPAQKGVYSTRCSQAVTHLSTNRARRCLTSVIGRELVFFLSYFITGTI</sequence>
<accession>V4CA22</accession>
<name>V4CA22_LOTGI</name>
<dbReference type="KEGG" id="lgi:LOTGIDRAFT_149121"/>
<dbReference type="OrthoDB" id="10058982at2759"/>
<evidence type="ECO:0000313" key="1">
    <source>
        <dbReference type="EMBL" id="ESO98644.1"/>
    </source>
</evidence>
<evidence type="ECO:0000313" key="2">
    <source>
        <dbReference type="Proteomes" id="UP000030746"/>
    </source>
</evidence>
<keyword evidence="2" id="KW-1185">Reference proteome</keyword>
<dbReference type="Proteomes" id="UP000030746">
    <property type="component" value="Unassembled WGS sequence"/>
</dbReference>
<dbReference type="GeneID" id="20235474"/>
<gene>
    <name evidence="1" type="ORF">LOTGIDRAFT_149121</name>
</gene>
<dbReference type="CTD" id="20235474"/>
<dbReference type="EMBL" id="KB201228">
    <property type="protein sequence ID" value="ESO98644.1"/>
    <property type="molecule type" value="Genomic_DNA"/>
</dbReference>
<dbReference type="AlphaFoldDB" id="V4CA22"/>
<protein>
    <submittedName>
        <fullName evidence="1">Uncharacterized protein</fullName>
    </submittedName>
</protein>